<dbReference type="Proteomes" id="UP000622552">
    <property type="component" value="Unassembled WGS sequence"/>
</dbReference>
<evidence type="ECO:0000259" key="1">
    <source>
        <dbReference type="Pfam" id="PF13472"/>
    </source>
</evidence>
<reference evidence="2" key="1">
    <citation type="submission" date="2020-11" db="EMBL/GenBank/DDBJ databases">
        <title>Sequencing the genomes of 1000 actinobacteria strains.</title>
        <authorList>
            <person name="Klenk H.-P."/>
        </authorList>
    </citation>
    <scope>NUCLEOTIDE SEQUENCE</scope>
    <source>
        <strain evidence="2">DSM 45356</strain>
    </source>
</reference>
<protein>
    <submittedName>
        <fullName evidence="2">Lysophospholipase L1-like esterase</fullName>
    </submittedName>
</protein>
<dbReference type="InterPro" id="IPR053140">
    <property type="entry name" value="GDSL_Rv0518-like"/>
</dbReference>
<evidence type="ECO:0000313" key="3">
    <source>
        <dbReference type="Proteomes" id="UP000622552"/>
    </source>
</evidence>
<dbReference type="Pfam" id="PF13472">
    <property type="entry name" value="Lipase_GDSL_2"/>
    <property type="match status" value="1"/>
</dbReference>
<sequence length="252" mass="28009">MRWSSFVAVGDSFTEGMDDALPSGAYRGWADLVAARLAQEGPLRYANLAVRGKKFDAVVDEQVPATLRMRPDLVSFAAGGNDVLRRKVDLPRLIDRFDEIVRMLRASGADVLLFQFADFGARLPGKALMRARTQTMNEAVRAAAKRHGAHIVDMHGDRTLDDPRLWSIDRLHLNAAGHRRVAAHALEALGVPPEPGWRAALPPAVPAPWLDRRKADALWVREHLAPWVRRRLTGRSSGDGRLAKRPELLPFD</sequence>
<evidence type="ECO:0000313" key="2">
    <source>
        <dbReference type="EMBL" id="MBG6139601.1"/>
    </source>
</evidence>
<feature type="domain" description="SGNH hydrolase-type esterase" evidence="1">
    <location>
        <begin position="8"/>
        <end position="180"/>
    </location>
</feature>
<proteinExistence type="predicted"/>
<accession>A0A8J7GK20</accession>
<keyword evidence="3" id="KW-1185">Reference proteome</keyword>
<name>A0A8J7GK20_9ACTN</name>
<dbReference type="InterPro" id="IPR036514">
    <property type="entry name" value="SGNH_hydro_sf"/>
</dbReference>
<dbReference type="PANTHER" id="PTHR43784">
    <property type="entry name" value="GDSL-LIKE LIPASE/ACYLHYDROLASE, PUTATIVE (AFU_ORTHOLOGUE AFUA_2G00820)-RELATED"/>
    <property type="match status" value="1"/>
</dbReference>
<dbReference type="AlphaFoldDB" id="A0A8J7GK20"/>
<dbReference type="EMBL" id="JADOUF010000001">
    <property type="protein sequence ID" value="MBG6139601.1"/>
    <property type="molecule type" value="Genomic_DNA"/>
</dbReference>
<dbReference type="Gene3D" id="3.40.50.1110">
    <property type="entry name" value="SGNH hydrolase"/>
    <property type="match status" value="1"/>
</dbReference>
<dbReference type="SUPFAM" id="SSF52266">
    <property type="entry name" value="SGNH hydrolase"/>
    <property type="match status" value="1"/>
</dbReference>
<dbReference type="RefSeq" id="WP_197006241.1">
    <property type="nucleotide sequence ID" value="NZ_BONS01000008.1"/>
</dbReference>
<dbReference type="PANTHER" id="PTHR43784:SF2">
    <property type="entry name" value="GDSL-LIKE LIPASE_ACYLHYDROLASE, PUTATIVE (AFU_ORTHOLOGUE AFUA_2G00820)-RELATED"/>
    <property type="match status" value="1"/>
</dbReference>
<gene>
    <name evidence="2" type="ORF">IW245_005795</name>
</gene>
<comment type="caution">
    <text evidence="2">The sequence shown here is derived from an EMBL/GenBank/DDBJ whole genome shotgun (WGS) entry which is preliminary data.</text>
</comment>
<dbReference type="CDD" id="cd01832">
    <property type="entry name" value="SGNH_hydrolase_like_1"/>
    <property type="match status" value="1"/>
</dbReference>
<dbReference type="InterPro" id="IPR013830">
    <property type="entry name" value="SGNH_hydro"/>
</dbReference>
<organism evidence="2 3">
    <name type="scientific">Longispora fulva</name>
    <dbReference type="NCBI Taxonomy" id="619741"/>
    <lineage>
        <taxon>Bacteria</taxon>
        <taxon>Bacillati</taxon>
        <taxon>Actinomycetota</taxon>
        <taxon>Actinomycetes</taxon>
        <taxon>Micromonosporales</taxon>
        <taxon>Micromonosporaceae</taxon>
        <taxon>Longispora</taxon>
    </lineage>
</organism>